<dbReference type="Gene3D" id="3.30.70.20">
    <property type="match status" value="1"/>
</dbReference>
<evidence type="ECO:0000259" key="1">
    <source>
        <dbReference type="Pfam" id="PF06902"/>
    </source>
</evidence>
<protein>
    <recommendedName>
        <fullName evidence="1">Divergent 4Fe-4S mono-cluster domain-containing protein</fullName>
    </recommendedName>
</protein>
<dbReference type="RefSeq" id="WP_109304345.1">
    <property type="nucleotide sequence ID" value="NZ_BJUF01000001.1"/>
</dbReference>
<organism evidence="2 3">
    <name type="scientific">Kurthia sibirica</name>
    <dbReference type="NCBI Taxonomy" id="202750"/>
    <lineage>
        <taxon>Bacteria</taxon>
        <taxon>Bacillati</taxon>
        <taxon>Bacillota</taxon>
        <taxon>Bacilli</taxon>
        <taxon>Bacillales</taxon>
        <taxon>Caryophanaceae</taxon>
        <taxon>Kurthia</taxon>
    </lineage>
</organism>
<dbReference type="EMBL" id="QFVR01000001">
    <property type="protein sequence ID" value="PWI26721.1"/>
    <property type="molecule type" value="Genomic_DNA"/>
</dbReference>
<dbReference type="Pfam" id="PF06902">
    <property type="entry name" value="Fer4_19"/>
    <property type="match status" value="1"/>
</dbReference>
<evidence type="ECO:0000313" key="3">
    <source>
        <dbReference type="Proteomes" id="UP000245938"/>
    </source>
</evidence>
<reference evidence="2 3" key="1">
    <citation type="submission" date="2018-05" db="EMBL/GenBank/DDBJ databases">
        <title>Kurthia sibirica genome sequence.</title>
        <authorList>
            <person name="Maclea K.S."/>
            <person name="Goen A.E."/>
        </authorList>
    </citation>
    <scope>NUCLEOTIDE SEQUENCE [LARGE SCALE GENOMIC DNA]</scope>
    <source>
        <strain evidence="2 3">ATCC 49154</strain>
    </source>
</reference>
<feature type="domain" description="Divergent 4Fe-4S mono-cluster" evidence="1">
    <location>
        <begin position="14"/>
        <end position="76"/>
    </location>
</feature>
<keyword evidence="3" id="KW-1185">Reference proteome</keyword>
<dbReference type="Proteomes" id="UP000245938">
    <property type="component" value="Unassembled WGS sequence"/>
</dbReference>
<dbReference type="SUPFAM" id="SSF54862">
    <property type="entry name" value="4Fe-4S ferredoxins"/>
    <property type="match status" value="1"/>
</dbReference>
<dbReference type="AlphaFoldDB" id="A0A2U3AQ99"/>
<evidence type="ECO:0000313" key="2">
    <source>
        <dbReference type="EMBL" id="PWI26721.1"/>
    </source>
</evidence>
<proteinExistence type="predicted"/>
<dbReference type="InterPro" id="IPR010693">
    <property type="entry name" value="Divergent_4Fe-4S_mono-cluster"/>
</dbReference>
<sequence>MNEEKLLANGYRKYVGTSLDVYFNTDLCEHSGVCVKGQPAVFNLQQKPWIKVDAASNQEVTAVVNRCPSGALQYIQR</sequence>
<dbReference type="OrthoDB" id="9793389at2"/>
<gene>
    <name evidence="2" type="ORF">DEX24_00015</name>
</gene>
<accession>A0A2U3AQ99</accession>
<comment type="caution">
    <text evidence="2">The sequence shown here is derived from an EMBL/GenBank/DDBJ whole genome shotgun (WGS) entry which is preliminary data.</text>
</comment>
<name>A0A2U3AQ99_9BACL</name>